<dbReference type="EMBL" id="VIIS01001525">
    <property type="protein sequence ID" value="KAF0296884.1"/>
    <property type="molecule type" value="Genomic_DNA"/>
</dbReference>
<comment type="caution">
    <text evidence="2">The sequence shown here is derived from an EMBL/GenBank/DDBJ whole genome shotgun (WGS) entry which is preliminary data.</text>
</comment>
<sequence length="118" mass="12460">MSAGIISARTTEVERGRPQPTQEPPGREDGRAGEEDGREDETRTLPPEPYRSSAPELNQDAASSTHTLSSDSRSLTIVTDESLPETDLSSSSEEATVREETGSGDSSILAAGDDSPAQ</sequence>
<proteinExistence type="predicted"/>
<feature type="compositionally biased region" description="Basic and acidic residues" evidence="1">
    <location>
        <begin position="25"/>
        <end position="43"/>
    </location>
</feature>
<feature type="region of interest" description="Disordered" evidence="1">
    <location>
        <begin position="1"/>
        <end position="118"/>
    </location>
</feature>
<evidence type="ECO:0000313" key="2">
    <source>
        <dbReference type="EMBL" id="KAF0296884.1"/>
    </source>
</evidence>
<protein>
    <submittedName>
        <fullName evidence="2">Uncharacterized protein</fullName>
    </submittedName>
</protein>
<evidence type="ECO:0000313" key="3">
    <source>
        <dbReference type="Proteomes" id="UP000440578"/>
    </source>
</evidence>
<feature type="compositionally biased region" description="Low complexity" evidence="1">
    <location>
        <begin position="60"/>
        <end position="75"/>
    </location>
</feature>
<dbReference type="Proteomes" id="UP000440578">
    <property type="component" value="Unassembled WGS sequence"/>
</dbReference>
<accession>A0A6A4VZ80</accession>
<evidence type="ECO:0000256" key="1">
    <source>
        <dbReference type="SAM" id="MobiDB-lite"/>
    </source>
</evidence>
<reference evidence="2 3" key="1">
    <citation type="submission" date="2019-07" db="EMBL/GenBank/DDBJ databases">
        <title>Draft genome assembly of a fouling barnacle, Amphibalanus amphitrite (Darwin, 1854): The first reference genome for Thecostraca.</title>
        <authorList>
            <person name="Kim W."/>
        </authorList>
    </citation>
    <scope>NUCLEOTIDE SEQUENCE [LARGE SCALE GENOMIC DNA]</scope>
    <source>
        <strain evidence="2">SNU_AA5</strain>
        <tissue evidence="2">Soma without cirri and trophi</tissue>
    </source>
</reference>
<organism evidence="2 3">
    <name type="scientific">Amphibalanus amphitrite</name>
    <name type="common">Striped barnacle</name>
    <name type="synonym">Balanus amphitrite</name>
    <dbReference type="NCBI Taxonomy" id="1232801"/>
    <lineage>
        <taxon>Eukaryota</taxon>
        <taxon>Metazoa</taxon>
        <taxon>Ecdysozoa</taxon>
        <taxon>Arthropoda</taxon>
        <taxon>Crustacea</taxon>
        <taxon>Multicrustacea</taxon>
        <taxon>Cirripedia</taxon>
        <taxon>Thoracica</taxon>
        <taxon>Thoracicalcarea</taxon>
        <taxon>Balanomorpha</taxon>
        <taxon>Balanoidea</taxon>
        <taxon>Balanidae</taxon>
        <taxon>Amphibalaninae</taxon>
        <taxon>Amphibalanus</taxon>
    </lineage>
</organism>
<dbReference type="AlphaFoldDB" id="A0A6A4VZ80"/>
<name>A0A6A4VZ80_AMPAM</name>
<keyword evidence="3" id="KW-1185">Reference proteome</keyword>
<gene>
    <name evidence="2" type="ORF">FJT64_005626</name>
</gene>